<name>A0A9P8ALD3_9AGAR</name>
<comment type="caution">
    <text evidence="2">The sequence shown here is derived from an EMBL/GenBank/DDBJ whole genome shotgun (WGS) entry which is preliminary data.</text>
</comment>
<dbReference type="Proteomes" id="UP000812287">
    <property type="component" value="Unassembled WGS sequence"/>
</dbReference>
<keyword evidence="1" id="KW-1133">Transmembrane helix</keyword>
<keyword evidence="1" id="KW-0472">Membrane</keyword>
<dbReference type="RefSeq" id="XP_043033588.1">
    <property type="nucleotide sequence ID" value="XM_043189760.1"/>
</dbReference>
<sequence length="255" mass="29384">MKIQWHIKTINLEHNHGPLVAPGSILQLLLTTIIDSPPEIFISDRDRALISAIAKVLPLILHVYCLHHLKGNIVQKLWPILGGDWKNFQTNFWKVYRADEIYITVFTCGVYTNGHIKPLESLRTSLKQLFNTLCKHTEAQSEQNNTHVHELSQYQKDKPIESIFLKPLQILHEHIVPYALHMCFKQMELSIIIHLLHIQHLGRTDATHYLAVLSDGKHICNCYMLLNLGIPCWHFFQALATCIWGLYFSIGLICA</sequence>
<keyword evidence="3" id="KW-1185">Reference proteome</keyword>
<dbReference type="OrthoDB" id="3261031at2759"/>
<gene>
    <name evidence="2" type="ORF">BT62DRAFT_983244</name>
</gene>
<dbReference type="GeneID" id="66112057"/>
<evidence type="ECO:0000313" key="3">
    <source>
        <dbReference type="Proteomes" id="UP000812287"/>
    </source>
</evidence>
<keyword evidence="1" id="KW-0812">Transmembrane</keyword>
<protein>
    <recommendedName>
        <fullName evidence="4">SWIM-type domain-containing protein</fullName>
    </recommendedName>
</protein>
<accession>A0A9P8ALD3</accession>
<organism evidence="2 3">
    <name type="scientific">Guyanagaster necrorhizus</name>
    <dbReference type="NCBI Taxonomy" id="856835"/>
    <lineage>
        <taxon>Eukaryota</taxon>
        <taxon>Fungi</taxon>
        <taxon>Dikarya</taxon>
        <taxon>Basidiomycota</taxon>
        <taxon>Agaricomycotina</taxon>
        <taxon>Agaricomycetes</taxon>
        <taxon>Agaricomycetidae</taxon>
        <taxon>Agaricales</taxon>
        <taxon>Marasmiineae</taxon>
        <taxon>Physalacriaceae</taxon>
        <taxon>Guyanagaster</taxon>
    </lineage>
</organism>
<dbReference type="EMBL" id="MU250577">
    <property type="protein sequence ID" value="KAG7440088.1"/>
    <property type="molecule type" value="Genomic_DNA"/>
</dbReference>
<reference evidence="2" key="1">
    <citation type="submission" date="2020-11" db="EMBL/GenBank/DDBJ databases">
        <title>Adaptations for nitrogen fixation in a non-lichenized fungal sporocarp promotes dispersal by wood-feeding termites.</title>
        <authorList>
            <consortium name="DOE Joint Genome Institute"/>
            <person name="Koch R.A."/>
            <person name="Yoon G."/>
            <person name="Arayal U."/>
            <person name="Lail K."/>
            <person name="Amirebrahimi M."/>
            <person name="Labutti K."/>
            <person name="Lipzen A."/>
            <person name="Riley R."/>
            <person name="Barry K."/>
            <person name="Henrissat B."/>
            <person name="Grigoriev I.V."/>
            <person name="Herr J.R."/>
            <person name="Aime M.C."/>
        </authorList>
    </citation>
    <scope>NUCLEOTIDE SEQUENCE</scope>
    <source>
        <strain evidence="2">MCA 3950</strain>
    </source>
</reference>
<feature type="transmembrane region" description="Helical" evidence="1">
    <location>
        <begin position="233"/>
        <end position="254"/>
    </location>
</feature>
<dbReference type="AlphaFoldDB" id="A0A9P8ALD3"/>
<evidence type="ECO:0000256" key="1">
    <source>
        <dbReference type="SAM" id="Phobius"/>
    </source>
</evidence>
<evidence type="ECO:0008006" key="4">
    <source>
        <dbReference type="Google" id="ProtNLM"/>
    </source>
</evidence>
<evidence type="ECO:0000313" key="2">
    <source>
        <dbReference type="EMBL" id="KAG7440088.1"/>
    </source>
</evidence>
<proteinExistence type="predicted"/>